<organism evidence="1 2">
    <name type="scientific">Marilutibacter penaei</name>
    <dbReference type="NCBI Taxonomy" id="2759900"/>
    <lineage>
        <taxon>Bacteria</taxon>
        <taxon>Pseudomonadati</taxon>
        <taxon>Pseudomonadota</taxon>
        <taxon>Gammaproteobacteria</taxon>
        <taxon>Lysobacterales</taxon>
        <taxon>Lysobacteraceae</taxon>
        <taxon>Marilutibacter</taxon>
    </lineage>
</organism>
<accession>A0A7W3U3K6</accession>
<dbReference type="EMBL" id="JACHTE010000004">
    <property type="protein sequence ID" value="MBB1088309.1"/>
    <property type="molecule type" value="Genomic_DNA"/>
</dbReference>
<dbReference type="InterPro" id="IPR022269">
    <property type="entry name" value="SO_2930-like_C"/>
</dbReference>
<comment type="caution">
    <text evidence="1">The sequence shown here is derived from an EMBL/GenBank/DDBJ whole genome shotgun (WGS) entry which is preliminary data.</text>
</comment>
<dbReference type="Proteomes" id="UP000552587">
    <property type="component" value="Unassembled WGS sequence"/>
</dbReference>
<evidence type="ECO:0000313" key="1">
    <source>
        <dbReference type="EMBL" id="MBB1088309.1"/>
    </source>
</evidence>
<gene>
    <name evidence="1" type="ORF">H4F99_07360</name>
</gene>
<dbReference type="NCBIfam" id="TIGR03806">
    <property type="entry name" value="chp_HNE_0200"/>
    <property type="match status" value="1"/>
</dbReference>
<proteinExistence type="predicted"/>
<reference evidence="1 2" key="1">
    <citation type="submission" date="2020-07" db="EMBL/GenBank/DDBJ databases">
        <authorList>
            <person name="Xu S."/>
            <person name="Li A."/>
        </authorList>
    </citation>
    <scope>NUCLEOTIDE SEQUENCE [LARGE SCALE GENOMIC DNA]</scope>
    <source>
        <strain evidence="1 2">SG-8</strain>
    </source>
</reference>
<protein>
    <recommendedName>
        <fullName evidence="3">Cytochrome c domain-containing protein</fullName>
    </recommendedName>
</protein>
<evidence type="ECO:0008006" key="3">
    <source>
        <dbReference type="Google" id="ProtNLM"/>
    </source>
</evidence>
<evidence type="ECO:0000313" key="2">
    <source>
        <dbReference type="Proteomes" id="UP000552587"/>
    </source>
</evidence>
<sequence>MRQVSGWAVVVLAAVLAACTGRGEGADGVRFHAEGQPAQLSDWHLFDVHEGTLVPVEGVLPYDLNTPLFTDYAHKLRTVWMPEGVAAAYREDETFEFPVGTVISKTFYYPRLPGESSGTDRVLRSEGSEGRLPGGGLRLDDVRLIETRLLVRREEGWVALPYVWNAEQTEARLMRSGDLVPLTLVSADGEEEPATYAVPDQNQCAGCHGVDLQSRTLAPIGPKARHLNRDFDYVDGDGVVLQANQIERWTEVGYLEGAPSVGDVPRVARFHDGSATVEARARSYLDINCSHCHSPSGPGNTSGLWLASDVDEPLRLGRCKLPIAAGYGTGNRQYGIVPGDPDASILTFRMASNDPGVMMPELGRSVVHREGVALIEAWIRQQDGDCDTGG</sequence>
<name>A0A7W3U3K6_9GAMM</name>
<dbReference type="AlphaFoldDB" id="A0A7W3U3K6"/>
<keyword evidence="2" id="KW-1185">Reference proteome</keyword>
<dbReference type="PROSITE" id="PS51257">
    <property type="entry name" value="PROKAR_LIPOPROTEIN"/>
    <property type="match status" value="1"/>
</dbReference>